<dbReference type="RefSeq" id="WP_379741441.1">
    <property type="nucleotide sequence ID" value="NZ_JBHSVN010000001.1"/>
</dbReference>
<feature type="compositionally biased region" description="Basic and acidic residues" evidence="1">
    <location>
        <begin position="1"/>
        <end position="14"/>
    </location>
</feature>
<feature type="compositionally biased region" description="Polar residues" evidence="1">
    <location>
        <begin position="30"/>
        <end position="42"/>
    </location>
</feature>
<protein>
    <submittedName>
        <fullName evidence="2">Uncharacterized protein</fullName>
    </submittedName>
</protein>
<feature type="region of interest" description="Disordered" evidence="1">
    <location>
        <begin position="259"/>
        <end position="278"/>
    </location>
</feature>
<sequence length="278" mass="30955">MQEATSDRLADEASRSVSSESDDYRILQNAVENGSATASGTTPPIDVDEPVRFQGGYYDVSATETARRERTSYDIRVDYNPDSPDTADSIAYADLPEEDRNALEGLIPPRDDPPQHDGFDMGTRYVYPENATESSVLVPTQQYEYIRYKESTYRVQFERGTVDEITYQYAVTEIAPSTEAYAEQLRSTYQFTLSGLSSAEREIVEEAIEGGYFDGASDAFRSVISRLRAHPGLETSDSYGTWLPEYEGTAYITYAEFPSDVTPAGREPDADDNVNSSN</sequence>
<dbReference type="EMBL" id="JBHSXL010000004">
    <property type="protein sequence ID" value="MFC6892034.1"/>
    <property type="molecule type" value="Genomic_DNA"/>
</dbReference>
<keyword evidence="3" id="KW-1185">Reference proteome</keyword>
<evidence type="ECO:0000256" key="1">
    <source>
        <dbReference type="SAM" id="MobiDB-lite"/>
    </source>
</evidence>
<dbReference type="AlphaFoldDB" id="A0ABD5UR87"/>
<reference evidence="2 3" key="1">
    <citation type="journal article" date="2019" name="Int. J. Syst. Evol. Microbiol.">
        <title>The Global Catalogue of Microorganisms (GCM) 10K type strain sequencing project: providing services to taxonomists for standard genome sequencing and annotation.</title>
        <authorList>
            <consortium name="The Broad Institute Genomics Platform"/>
            <consortium name="The Broad Institute Genome Sequencing Center for Infectious Disease"/>
            <person name="Wu L."/>
            <person name="Ma J."/>
        </authorList>
    </citation>
    <scope>NUCLEOTIDE SEQUENCE [LARGE SCALE GENOMIC DNA]</scope>
    <source>
        <strain evidence="2 3">SKJ47</strain>
    </source>
</reference>
<name>A0ABD5UR87_9EURY</name>
<evidence type="ECO:0000313" key="2">
    <source>
        <dbReference type="EMBL" id="MFC6892034.1"/>
    </source>
</evidence>
<feature type="region of interest" description="Disordered" evidence="1">
    <location>
        <begin position="1"/>
        <end position="50"/>
    </location>
</feature>
<comment type="caution">
    <text evidence="2">The sequence shown here is derived from an EMBL/GenBank/DDBJ whole genome shotgun (WGS) entry which is preliminary data.</text>
</comment>
<organism evidence="2 3">
    <name type="scientific">Halopenitus salinus</name>
    <dbReference type="NCBI Taxonomy" id="1198295"/>
    <lineage>
        <taxon>Archaea</taxon>
        <taxon>Methanobacteriati</taxon>
        <taxon>Methanobacteriota</taxon>
        <taxon>Stenosarchaea group</taxon>
        <taxon>Halobacteria</taxon>
        <taxon>Halobacteriales</taxon>
        <taxon>Haloferacaceae</taxon>
        <taxon>Halopenitus</taxon>
    </lineage>
</organism>
<gene>
    <name evidence="2" type="ORF">ACFQE9_05325</name>
</gene>
<proteinExistence type="predicted"/>
<dbReference type="Proteomes" id="UP001596296">
    <property type="component" value="Unassembled WGS sequence"/>
</dbReference>
<evidence type="ECO:0000313" key="3">
    <source>
        <dbReference type="Proteomes" id="UP001596296"/>
    </source>
</evidence>
<accession>A0ABD5UR87</accession>